<accession>A0A0H5RTN3</accession>
<feature type="region of interest" description="Disordered" evidence="1">
    <location>
        <begin position="62"/>
        <end position="106"/>
    </location>
</feature>
<name>A0A0H5RTN3_9EUKA</name>
<reference evidence="2" key="1">
    <citation type="submission" date="2015-04" db="EMBL/GenBank/DDBJ databases">
        <title>The genome sequence of the plant pathogenic Rhizarian Plasmodiophora brassicae reveals insights in its biotrophic life cycle and the origin of chitin synthesis.</title>
        <authorList>
            <person name="Schwelm A."/>
            <person name="Fogelqvist J."/>
            <person name="Knaust A."/>
            <person name="Julke S."/>
            <person name="Lilja T."/>
            <person name="Dhandapani V."/>
            <person name="Bonilla-Rosso G."/>
            <person name="Karlsson M."/>
            <person name="Shevchenko A."/>
            <person name="Choi S.R."/>
            <person name="Kim H.G."/>
            <person name="Park J.Y."/>
            <person name="Lim Y.P."/>
            <person name="Ludwig-Muller J."/>
            <person name="Dixelius C."/>
        </authorList>
    </citation>
    <scope>NUCLEOTIDE SEQUENCE</scope>
    <source>
        <tissue evidence="2">Potato root galls</tissue>
    </source>
</reference>
<dbReference type="EMBL" id="HACM01011662">
    <property type="protein sequence ID" value="CRZ12104.1"/>
    <property type="molecule type" value="Transcribed_RNA"/>
</dbReference>
<evidence type="ECO:0000313" key="2">
    <source>
        <dbReference type="EMBL" id="CRZ12104.1"/>
    </source>
</evidence>
<evidence type="ECO:0000256" key="1">
    <source>
        <dbReference type="SAM" id="MobiDB-lite"/>
    </source>
</evidence>
<feature type="compositionally biased region" description="Low complexity" evidence="1">
    <location>
        <begin position="81"/>
        <end position="93"/>
    </location>
</feature>
<dbReference type="AlphaFoldDB" id="A0A0H5RTN3"/>
<sequence length="106" mass="12120">MLVYKDETSQVTMIEFIPGIKLTWNISKEQVDILDLTILESTEGIISFKSYAKPISTFQYLKNEKRHPPRGKVVATRQTQKPPKSSSTSNPKRTTIHKSKRTNDVV</sequence>
<organism evidence="2">
    <name type="scientific">Spongospora subterranea</name>
    <dbReference type="NCBI Taxonomy" id="70186"/>
    <lineage>
        <taxon>Eukaryota</taxon>
        <taxon>Sar</taxon>
        <taxon>Rhizaria</taxon>
        <taxon>Endomyxa</taxon>
        <taxon>Phytomyxea</taxon>
        <taxon>Plasmodiophorida</taxon>
        <taxon>Plasmodiophoridae</taxon>
        <taxon>Spongospora</taxon>
    </lineage>
</organism>
<proteinExistence type="predicted"/>
<protein>
    <submittedName>
        <fullName evidence="2">Uncharacterized protein</fullName>
    </submittedName>
</protein>